<evidence type="ECO:0000256" key="9">
    <source>
        <dbReference type="ARBA" id="ARBA00061676"/>
    </source>
</evidence>
<keyword evidence="7" id="KW-0119">Carbohydrate metabolism</keyword>
<dbReference type="GO" id="GO:0043801">
    <property type="term" value="F:hexulose-6-phosphate synthase activity"/>
    <property type="evidence" value="ECO:0007669"/>
    <property type="project" value="UniProtKB-EC"/>
</dbReference>
<dbReference type="GO" id="GO:0033982">
    <property type="term" value="F:3-dehydro-L-gulonate-6-phosphate decarboxylase activity"/>
    <property type="evidence" value="ECO:0007669"/>
    <property type="project" value="UniProtKB-EC"/>
</dbReference>
<accession>A0A0D3QT19</accession>
<evidence type="ECO:0000256" key="1">
    <source>
        <dbReference type="ARBA" id="ARBA00000718"/>
    </source>
</evidence>
<evidence type="ECO:0000256" key="4">
    <source>
        <dbReference type="ARBA" id="ARBA00012890"/>
    </source>
</evidence>
<comment type="catalytic activity">
    <reaction evidence="1">
        <text>D-ribulose 5-phosphate + formaldehyde = D-arabino-hex-3-ulose 6-phosphate</text>
        <dbReference type="Rhea" id="RHEA:25201"/>
        <dbReference type="ChEBI" id="CHEBI:16842"/>
        <dbReference type="ChEBI" id="CHEBI:58121"/>
        <dbReference type="ChEBI" id="CHEBI:58542"/>
        <dbReference type="EC" id="4.1.2.43"/>
    </reaction>
</comment>
<dbReference type="Gene3D" id="3.20.20.70">
    <property type="entry name" value="Aldolase class I"/>
    <property type="match status" value="1"/>
</dbReference>
<comment type="catalytic activity">
    <reaction evidence="8">
        <text>3-dehydro-L-gulonate 6-phosphate + H(+) = L-xylulose 5-phosphate + CO2</text>
        <dbReference type="Rhea" id="RHEA:14353"/>
        <dbReference type="ChEBI" id="CHEBI:15378"/>
        <dbReference type="ChEBI" id="CHEBI:16526"/>
        <dbReference type="ChEBI" id="CHEBI:57829"/>
        <dbReference type="ChEBI" id="CHEBI:58774"/>
        <dbReference type="EC" id="4.1.1.85"/>
    </reaction>
    <physiologicalReaction direction="left-to-right" evidence="8">
        <dbReference type="Rhea" id="RHEA:14354"/>
    </physiologicalReaction>
</comment>
<evidence type="ECO:0000256" key="11">
    <source>
        <dbReference type="ARBA" id="ARBA00080293"/>
    </source>
</evidence>
<dbReference type="CDD" id="cd04726">
    <property type="entry name" value="KGPDC_HPS"/>
    <property type="match status" value="1"/>
</dbReference>
<evidence type="ECO:0000256" key="6">
    <source>
        <dbReference type="ARBA" id="ARBA00023239"/>
    </source>
</evidence>
<evidence type="ECO:0000259" key="12">
    <source>
        <dbReference type="SMART" id="SM00934"/>
    </source>
</evidence>
<reference evidence="13" key="1">
    <citation type="journal article" date="2015" name="Appl. Environ. Microbiol.">
        <title>Extensive Genetic Variability Linked to IS26 Insertions in the fljB Promoter Region of Atypical Monophasic Variants of Salmonella enterica Serovar Typhimurium.</title>
        <authorList>
            <person name="Boland C."/>
            <person name="Bertrand S."/>
            <person name="Mattheus W."/>
            <person name="Dierick K."/>
            <person name="Jasson V."/>
            <person name="Rosseel T."/>
            <person name="Van Borm S."/>
            <person name="Mahillon J."/>
            <person name="Wattiau P."/>
        </authorList>
    </citation>
    <scope>NUCLEOTIDE SEQUENCE</scope>
    <source>
        <strain evidence="13">VAR-2009/08643/1</strain>
    </source>
</reference>
<comment type="similarity">
    <text evidence="3">Belongs to the HPS/KGPDC family. HPS subfamily.</text>
</comment>
<evidence type="ECO:0000256" key="5">
    <source>
        <dbReference type="ARBA" id="ARBA00022793"/>
    </source>
</evidence>
<proteinExistence type="inferred from homology"/>
<dbReference type="InterPro" id="IPR013785">
    <property type="entry name" value="Aldolase_TIM"/>
</dbReference>
<dbReference type="PANTHER" id="PTHR35039:SF3">
    <property type="entry name" value="3-KETO-L-GULONATE-6-PHOSPHATE DECARBOXYLASE SGBH-RELATED"/>
    <property type="match status" value="1"/>
</dbReference>
<dbReference type="SMR" id="A0A0D3QT19"/>
<dbReference type="InterPro" id="IPR011060">
    <property type="entry name" value="RibuloseP-bd_barrel"/>
</dbReference>
<dbReference type="InterPro" id="IPR001754">
    <property type="entry name" value="OMPdeCOase_dom"/>
</dbReference>
<dbReference type="EC" id="4.1.2.43" evidence="4"/>
<dbReference type="InterPro" id="IPR041710">
    <property type="entry name" value="HPS/KGPDC"/>
</dbReference>
<dbReference type="UniPathway" id="UPA00294">
    <property type="reaction ID" value="UER00434"/>
</dbReference>
<dbReference type="PANTHER" id="PTHR35039">
    <property type="entry name" value="3-KETO-L-GULONATE-6-PHOSPHATE DECARBOXYLASE SGBH-RELATED"/>
    <property type="match status" value="1"/>
</dbReference>
<dbReference type="SMART" id="SM00934">
    <property type="entry name" value="OMPdecase"/>
    <property type="match status" value="1"/>
</dbReference>
<dbReference type="NCBIfam" id="TIGR03128">
    <property type="entry name" value="RuMP_HxlA"/>
    <property type="match status" value="1"/>
</dbReference>
<dbReference type="Pfam" id="PF00215">
    <property type="entry name" value="OMPdecase"/>
    <property type="match status" value="1"/>
</dbReference>
<keyword evidence="5" id="KW-0210">Decarboxylase</keyword>
<dbReference type="GO" id="GO:0004590">
    <property type="term" value="F:orotidine-5'-phosphate decarboxylase activity"/>
    <property type="evidence" value="ECO:0007669"/>
    <property type="project" value="InterPro"/>
</dbReference>
<name>A0A0D3QT19_SALET</name>
<evidence type="ECO:0000256" key="3">
    <source>
        <dbReference type="ARBA" id="ARBA00006350"/>
    </source>
</evidence>
<dbReference type="GO" id="GO:0006207">
    <property type="term" value="P:'de novo' pyrimidine nucleobase biosynthetic process"/>
    <property type="evidence" value="ECO:0007669"/>
    <property type="project" value="InterPro"/>
</dbReference>
<dbReference type="SUPFAM" id="SSF51366">
    <property type="entry name" value="Ribulose-phoshate binding barrel"/>
    <property type="match status" value="1"/>
</dbReference>
<keyword evidence="6" id="KW-0456">Lyase</keyword>
<organism evidence="13">
    <name type="scientific">Salmonella enterica subsp. enterica serovar 4,5:i:-</name>
    <dbReference type="NCBI Taxonomy" id="1619252"/>
    <lineage>
        <taxon>Bacteria</taxon>
        <taxon>Pseudomonadati</taxon>
        <taxon>Pseudomonadota</taxon>
        <taxon>Gammaproteobacteria</taxon>
        <taxon>Enterobacterales</taxon>
        <taxon>Enterobacteriaceae</taxon>
        <taxon>Salmonella</taxon>
    </lineage>
</organism>
<evidence type="ECO:0000256" key="8">
    <source>
        <dbReference type="ARBA" id="ARBA00050573"/>
    </source>
</evidence>
<dbReference type="EC" id="4.1.1.85" evidence="10"/>
<dbReference type="EMBL" id="KJ999732">
    <property type="protein sequence ID" value="AJR16873.1"/>
    <property type="molecule type" value="Genomic_DNA"/>
</dbReference>
<dbReference type="InterPro" id="IPR017553">
    <property type="entry name" value="3-hexulose-6-phosphate_synth"/>
</dbReference>
<evidence type="ECO:0000256" key="7">
    <source>
        <dbReference type="ARBA" id="ARBA00023277"/>
    </source>
</evidence>
<gene>
    <name evidence="13" type="ORF">STM2755</name>
</gene>
<evidence type="ECO:0000256" key="10">
    <source>
        <dbReference type="ARBA" id="ARBA00066421"/>
    </source>
</evidence>
<dbReference type="FunFam" id="3.20.20.70:FF:000022">
    <property type="entry name" value="3-keto-L-gulonate-6-phosphate decarboxylase UlaD"/>
    <property type="match status" value="1"/>
</dbReference>
<protein>
    <recommendedName>
        <fullName evidence="11">3-dehydro-L-gulonate-6-phosphate decarboxylase</fullName>
        <ecNumber evidence="10">4.1.1.85</ecNumber>
        <ecNumber evidence="4">4.1.2.43</ecNumber>
    </recommendedName>
</protein>
<sequence length="211" mass="22716">MKLQLALDELTLPEAMVFMDKVVDDVDIIEVGTPFLIREGVNAIKAIKEKYPHKEVLADAKIMDGGHFESQLLFDAGADYVTVLGVTDVLTIQSCIRAAKEAGKQVVVDMICVDDLPARVRLLEEAGADMLAVHTGTDQQAAGRKPIDDLITMLKVRRKARIAVAGGISSQTVKDYALLGPDVVIVGSAITHAADPAGEARKISQVLLQHH</sequence>
<evidence type="ECO:0000256" key="2">
    <source>
        <dbReference type="ARBA" id="ARBA00005014"/>
    </source>
</evidence>
<comment type="similarity">
    <text evidence="9">Belongs to the HPS/KGPDC family. KGPDC subfamily.</text>
</comment>
<dbReference type="AlphaFoldDB" id="A0A0D3QT19"/>
<evidence type="ECO:0000313" key="13">
    <source>
        <dbReference type="EMBL" id="AJR16873.1"/>
    </source>
</evidence>
<dbReference type="GO" id="GO:0019854">
    <property type="term" value="P:L-ascorbic acid catabolic process"/>
    <property type="evidence" value="ECO:0007669"/>
    <property type="project" value="TreeGrafter"/>
</dbReference>
<dbReference type="GO" id="GO:0019647">
    <property type="term" value="P:formaldehyde assimilation via ribulose monophosphate cycle"/>
    <property type="evidence" value="ECO:0007669"/>
    <property type="project" value="UniProtKB-UniPathway"/>
</dbReference>
<feature type="domain" description="Orotidine 5'-phosphate decarboxylase" evidence="12">
    <location>
        <begin position="2"/>
        <end position="203"/>
    </location>
</feature>
<comment type="pathway">
    <text evidence="2">One-carbon metabolism; formaldehyde assimilation via RuMP pathway; D-fructose 6-phosphate from D-ribulose 5-phosphate and formaldehyde: step 1/2.</text>
</comment>